<dbReference type="GO" id="GO:0016787">
    <property type="term" value="F:hydrolase activity"/>
    <property type="evidence" value="ECO:0007669"/>
    <property type="project" value="InterPro"/>
</dbReference>
<evidence type="ECO:0000313" key="3">
    <source>
        <dbReference type="EMBL" id="RXK86201.1"/>
    </source>
</evidence>
<dbReference type="PANTHER" id="PTHR46546">
    <property type="entry name" value="SHEWANELLA-LIKE PROTEIN PHOSPHATASE 1"/>
    <property type="match status" value="1"/>
</dbReference>
<dbReference type="SUPFAM" id="SSF56300">
    <property type="entry name" value="Metallo-dependent phosphatases"/>
    <property type="match status" value="1"/>
</dbReference>
<dbReference type="PANTHER" id="PTHR46546:SF4">
    <property type="entry name" value="SHEWANELLA-LIKE PROTEIN PHOSPHATASE 1"/>
    <property type="match status" value="1"/>
</dbReference>
<feature type="signal peptide" evidence="1">
    <location>
        <begin position="1"/>
        <end position="17"/>
    </location>
</feature>
<keyword evidence="4" id="KW-1185">Reference proteome</keyword>
<proteinExistence type="predicted"/>
<dbReference type="InterPro" id="IPR029052">
    <property type="entry name" value="Metallo-depent_PP-like"/>
</dbReference>
<comment type="caution">
    <text evidence="3">The sequence shown here is derived from an EMBL/GenBank/DDBJ whole genome shotgun (WGS) entry which is preliminary data.</text>
</comment>
<dbReference type="Gene3D" id="3.60.21.10">
    <property type="match status" value="1"/>
</dbReference>
<dbReference type="RefSeq" id="WP_129001951.1">
    <property type="nucleotide sequence ID" value="NZ_SDHZ01000001.1"/>
</dbReference>
<evidence type="ECO:0000256" key="1">
    <source>
        <dbReference type="SAM" id="SignalP"/>
    </source>
</evidence>
<evidence type="ECO:0000259" key="2">
    <source>
        <dbReference type="Pfam" id="PF00149"/>
    </source>
</evidence>
<accession>A0A4Q1DA08</accession>
<dbReference type="Pfam" id="PF00149">
    <property type="entry name" value="Metallophos"/>
    <property type="match status" value="1"/>
</dbReference>
<feature type="domain" description="Calcineurin-like phosphoesterase" evidence="2">
    <location>
        <begin position="95"/>
        <end position="309"/>
    </location>
</feature>
<name>A0A4Q1DA08_9BACT</name>
<dbReference type="InterPro" id="IPR004843">
    <property type="entry name" value="Calcineurin-like_PHP"/>
</dbReference>
<dbReference type="OrthoDB" id="7550081at2"/>
<evidence type="ECO:0000313" key="4">
    <source>
        <dbReference type="Proteomes" id="UP000290545"/>
    </source>
</evidence>
<dbReference type="Proteomes" id="UP000290545">
    <property type="component" value="Unassembled WGS sequence"/>
</dbReference>
<keyword evidence="1" id="KW-0732">Signal</keyword>
<sequence>MKTIAVLLALLPMYLSAQHATDGPYIIYRNDDSAVVKVLLQQEDLIRPASSVLAVSALPGTSFTVPVANHPEWAFPIQAHASLLPAPVTYPASEKILVLSDIEGEFEAGRQLLIAAGVIDTTYNWTFGKGQVVVAGDLFDRGQDVLPWLWLLYSLETKAAAAGGWVHVLLGNHDIMQLSGDYRYTDARYFKHAWVMGREIRNLFGADTELGRWLRSKNIIEKGGDYLFMHAGLSPEVLQKQLSLQAINEICRPYYGMSRKEMPDSMHMFFDARSPFWYRGYFMKPQAPKTLIDSTLKQYACRTIVVGHTITDTTITMHYKGKVIAVDVNQHEGHHAALLIEGHSRYIIDDKGNKTALINNKQP</sequence>
<feature type="chain" id="PRO_5020364458" evidence="1">
    <location>
        <begin position="18"/>
        <end position="363"/>
    </location>
</feature>
<gene>
    <name evidence="3" type="ORF">ESB13_05175</name>
</gene>
<dbReference type="EMBL" id="SDHZ01000001">
    <property type="protein sequence ID" value="RXK86201.1"/>
    <property type="molecule type" value="Genomic_DNA"/>
</dbReference>
<protein>
    <submittedName>
        <fullName evidence="3">Metallophosphoesterase</fullName>
    </submittedName>
</protein>
<reference evidence="3 4" key="1">
    <citation type="submission" date="2019-01" db="EMBL/GenBank/DDBJ databases">
        <title>Filimonas sp. strain TTM-71.</title>
        <authorList>
            <person name="Chen W.-M."/>
        </authorList>
    </citation>
    <scope>NUCLEOTIDE SEQUENCE [LARGE SCALE GENOMIC DNA]</scope>
    <source>
        <strain evidence="3 4">TTM-71</strain>
    </source>
</reference>
<dbReference type="AlphaFoldDB" id="A0A4Q1DA08"/>
<organism evidence="3 4">
    <name type="scientific">Filimonas effusa</name>
    <dbReference type="NCBI Taxonomy" id="2508721"/>
    <lineage>
        <taxon>Bacteria</taxon>
        <taxon>Pseudomonadati</taxon>
        <taxon>Bacteroidota</taxon>
        <taxon>Chitinophagia</taxon>
        <taxon>Chitinophagales</taxon>
        <taxon>Chitinophagaceae</taxon>
        <taxon>Filimonas</taxon>
    </lineage>
</organism>